<dbReference type="STRING" id="1705.CA21670_04960"/>
<dbReference type="InterPro" id="IPR053924">
    <property type="entry name" value="RecX_HTH_2nd"/>
</dbReference>
<dbReference type="GO" id="GO:0006282">
    <property type="term" value="P:regulation of DNA repair"/>
    <property type="evidence" value="ECO:0007669"/>
    <property type="project" value="UniProtKB-UniRule"/>
</dbReference>
<dbReference type="PANTHER" id="PTHR33602:SF1">
    <property type="entry name" value="REGULATORY PROTEIN RECX FAMILY PROTEIN"/>
    <property type="match status" value="1"/>
</dbReference>
<dbReference type="Proteomes" id="UP000076947">
    <property type="component" value="Unassembled WGS sequence"/>
</dbReference>
<dbReference type="NCBIfam" id="NF001059">
    <property type="entry name" value="PRK00117.4-3"/>
    <property type="match status" value="1"/>
</dbReference>
<dbReference type="EMBL" id="LSTQ01000026">
    <property type="protein sequence ID" value="OAH25122.1"/>
    <property type="molecule type" value="Genomic_DNA"/>
</dbReference>
<feature type="domain" description="RecX second three-helical" evidence="6">
    <location>
        <begin position="90"/>
        <end position="131"/>
    </location>
</feature>
<dbReference type="InterPro" id="IPR053926">
    <property type="entry name" value="RecX_HTH_1st"/>
</dbReference>
<evidence type="ECO:0000313" key="11">
    <source>
        <dbReference type="Proteomes" id="UP000544551"/>
    </source>
</evidence>
<evidence type="ECO:0000256" key="3">
    <source>
        <dbReference type="ARBA" id="ARBA00018111"/>
    </source>
</evidence>
<dbReference type="Gene3D" id="1.10.10.10">
    <property type="entry name" value="Winged helix-like DNA-binding domain superfamily/Winged helix DNA-binding domain"/>
    <property type="match status" value="2"/>
</dbReference>
<comment type="similarity">
    <text evidence="2 5">Belongs to the RecX family.</text>
</comment>
<protein>
    <recommendedName>
        <fullName evidence="3 5">Regulatory protein RecX</fullName>
    </recommendedName>
</protein>
<evidence type="ECO:0000259" key="6">
    <source>
        <dbReference type="Pfam" id="PF02631"/>
    </source>
</evidence>
<evidence type="ECO:0000259" key="7">
    <source>
        <dbReference type="Pfam" id="PF21982"/>
    </source>
</evidence>
<gene>
    <name evidence="5 8" type="primary">recX</name>
    <name evidence="9" type="ORF">AYJ05_07845</name>
    <name evidence="8" type="ORF">HF853_00230</name>
</gene>
<keyword evidence="4 5" id="KW-0963">Cytoplasm</keyword>
<dbReference type="RefSeq" id="WP_066793539.1">
    <property type="nucleotide sequence ID" value="NZ_CAJFGC010000001.1"/>
</dbReference>
<dbReference type="InterPro" id="IPR003783">
    <property type="entry name" value="Regulatory_RecX"/>
</dbReference>
<comment type="caution">
    <text evidence="9">The sequence shown here is derived from an EMBL/GenBank/DDBJ whole genome shotgun (WGS) entry which is preliminary data.</text>
</comment>
<keyword evidence="10" id="KW-1185">Reference proteome</keyword>
<evidence type="ECO:0000313" key="10">
    <source>
        <dbReference type="Proteomes" id="UP000076947"/>
    </source>
</evidence>
<proteinExistence type="inferred from homology"/>
<dbReference type="Pfam" id="PF02631">
    <property type="entry name" value="RecX_HTH2"/>
    <property type="match status" value="1"/>
</dbReference>
<evidence type="ECO:0000256" key="4">
    <source>
        <dbReference type="ARBA" id="ARBA00022490"/>
    </source>
</evidence>
<dbReference type="Pfam" id="PF21982">
    <property type="entry name" value="RecX_HTH1"/>
    <property type="match status" value="1"/>
</dbReference>
<evidence type="ECO:0000256" key="5">
    <source>
        <dbReference type="HAMAP-Rule" id="MF_01114"/>
    </source>
</evidence>
<comment type="subcellular location">
    <subcellularLocation>
        <location evidence="1 5">Cytoplasm</location>
    </subcellularLocation>
</comment>
<reference evidence="9" key="1">
    <citation type="submission" date="2016-02" db="EMBL/GenBank/DDBJ databases">
        <authorList>
            <person name="Wen L."/>
            <person name="He K."/>
            <person name="Yang H."/>
        </authorList>
    </citation>
    <scope>NUCLEOTIDE SEQUENCE [LARGE SCALE GENOMIC DNA]</scope>
    <source>
        <strain evidence="9">GA-15</strain>
    </source>
</reference>
<dbReference type="Proteomes" id="UP000544551">
    <property type="component" value="Unassembled WGS sequence"/>
</dbReference>
<sequence length="205" mass="23201">MNVTAQEPSAEKLAKLRQALEDYAEGAVDNPLFDHEAEEIKAEVRARALRLLDERARSRHELCERLVKLEFAKPVIEDVLDDLASVGLINDELFASEWVRQRHARRGKSARALNQELIRKGISSSVRAQALEQIDDDDEEAMAWTLAVKKAKSIKHPPADRAERDKALRRIVGVLARRGFNEGMSLNLARRALEQRCEELGTSQE</sequence>
<dbReference type="AlphaFoldDB" id="A0A110A8D1"/>
<comment type="function">
    <text evidence="5">Modulates RecA activity.</text>
</comment>
<dbReference type="EMBL" id="JABAFZ010000001">
    <property type="protein sequence ID" value="NME88127.1"/>
    <property type="molecule type" value="Genomic_DNA"/>
</dbReference>
<evidence type="ECO:0000313" key="8">
    <source>
        <dbReference type="EMBL" id="NME88127.1"/>
    </source>
</evidence>
<dbReference type="OrthoDB" id="5244465at2"/>
<dbReference type="InterPro" id="IPR036388">
    <property type="entry name" value="WH-like_DNA-bd_sf"/>
</dbReference>
<reference evidence="8 11" key="3">
    <citation type="submission" date="2020-04" db="EMBL/GenBank/DDBJ databases">
        <authorList>
            <person name="Hitch T.C.A."/>
            <person name="Wylensek D."/>
            <person name="Clavel T."/>
        </authorList>
    </citation>
    <scope>NUCLEOTIDE SEQUENCE [LARGE SCALE GENOMIC DNA]</scope>
    <source>
        <strain evidence="8 11">BL-383-APC-3D</strain>
    </source>
</reference>
<dbReference type="PANTHER" id="PTHR33602">
    <property type="entry name" value="REGULATORY PROTEIN RECX FAMILY PROTEIN"/>
    <property type="match status" value="1"/>
</dbReference>
<organism evidence="9 10">
    <name type="scientific">Corynebacterium stationis</name>
    <dbReference type="NCBI Taxonomy" id="1705"/>
    <lineage>
        <taxon>Bacteria</taxon>
        <taxon>Bacillati</taxon>
        <taxon>Actinomycetota</taxon>
        <taxon>Actinomycetes</taxon>
        <taxon>Mycobacteriales</taxon>
        <taxon>Corynebacteriaceae</taxon>
        <taxon>Corynebacterium</taxon>
    </lineage>
</organism>
<dbReference type="HAMAP" id="MF_01114">
    <property type="entry name" value="RecX"/>
    <property type="match status" value="1"/>
</dbReference>
<evidence type="ECO:0000256" key="2">
    <source>
        <dbReference type="ARBA" id="ARBA00009695"/>
    </source>
</evidence>
<reference evidence="10" key="2">
    <citation type="submission" date="2016-02" db="EMBL/GenBank/DDBJ databases">
        <authorList>
            <person name="Kaur G."/>
            <person name="Nair G.R."/>
            <person name="Mayilraj S."/>
        </authorList>
    </citation>
    <scope>NUCLEOTIDE SEQUENCE [LARGE SCALE GENOMIC DNA]</scope>
    <source>
        <strain evidence="10">GA-15</strain>
    </source>
</reference>
<evidence type="ECO:0000313" key="9">
    <source>
        <dbReference type="EMBL" id="OAH25122.1"/>
    </source>
</evidence>
<dbReference type="GO" id="GO:0005737">
    <property type="term" value="C:cytoplasm"/>
    <property type="evidence" value="ECO:0007669"/>
    <property type="project" value="UniProtKB-SubCell"/>
</dbReference>
<accession>A0A110A8D1</accession>
<evidence type="ECO:0000256" key="1">
    <source>
        <dbReference type="ARBA" id="ARBA00004496"/>
    </source>
</evidence>
<name>A0A110A8D1_9CORY</name>
<feature type="domain" description="RecX first three-helical" evidence="7">
    <location>
        <begin position="45"/>
        <end position="83"/>
    </location>
</feature>